<dbReference type="Proteomes" id="UP000184383">
    <property type="component" value="Unassembled WGS sequence"/>
</dbReference>
<dbReference type="AlphaFoldDB" id="A0A1L9RZT1"/>
<keyword evidence="3" id="KW-1185">Reference proteome</keyword>
<gene>
    <name evidence="2" type="ORF">ASPWEDRAFT_215316</name>
</gene>
<organism evidence="2 3">
    <name type="scientific">Aspergillus wentii DTO 134E9</name>
    <dbReference type="NCBI Taxonomy" id="1073089"/>
    <lineage>
        <taxon>Eukaryota</taxon>
        <taxon>Fungi</taxon>
        <taxon>Dikarya</taxon>
        <taxon>Ascomycota</taxon>
        <taxon>Pezizomycotina</taxon>
        <taxon>Eurotiomycetes</taxon>
        <taxon>Eurotiomycetidae</taxon>
        <taxon>Eurotiales</taxon>
        <taxon>Aspergillaceae</taxon>
        <taxon>Aspergillus</taxon>
        <taxon>Aspergillus subgen. Cremei</taxon>
    </lineage>
</organism>
<dbReference type="EMBL" id="KV878209">
    <property type="protein sequence ID" value="OJJ40441.1"/>
    <property type="molecule type" value="Genomic_DNA"/>
</dbReference>
<dbReference type="GeneID" id="63748138"/>
<protein>
    <submittedName>
        <fullName evidence="2">Uncharacterized protein</fullName>
    </submittedName>
</protein>
<accession>A0A1L9RZT1</accession>
<evidence type="ECO:0000313" key="3">
    <source>
        <dbReference type="Proteomes" id="UP000184383"/>
    </source>
</evidence>
<reference evidence="3" key="1">
    <citation type="journal article" date="2017" name="Genome Biol.">
        <title>Comparative genomics reveals high biological diversity and specific adaptations in the industrially and medically important fungal genus Aspergillus.</title>
        <authorList>
            <person name="de Vries R.P."/>
            <person name="Riley R."/>
            <person name="Wiebenga A."/>
            <person name="Aguilar-Osorio G."/>
            <person name="Amillis S."/>
            <person name="Uchima C.A."/>
            <person name="Anderluh G."/>
            <person name="Asadollahi M."/>
            <person name="Askin M."/>
            <person name="Barry K."/>
            <person name="Battaglia E."/>
            <person name="Bayram O."/>
            <person name="Benocci T."/>
            <person name="Braus-Stromeyer S.A."/>
            <person name="Caldana C."/>
            <person name="Canovas D."/>
            <person name="Cerqueira G.C."/>
            <person name="Chen F."/>
            <person name="Chen W."/>
            <person name="Choi C."/>
            <person name="Clum A."/>
            <person name="Dos Santos R.A."/>
            <person name="Damasio A.R."/>
            <person name="Diallinas G."/>
            <person name="Emri T."/>
            <person name="Fekete E."/>
            <person name="Flipphi M."/>
            <person name="Freyberg S."/>
            <person name="Gallo A."/>
            <person name="Gournas C."/>
            <person name="Habgood R."/>
            <person name="Hainaut M."/>
            <person name="Harispe M.L."/>
            <person name="Henrissat B."/>
            <person name="Hilden K.S."/>
            <person name="Hope R."/>
            <person name="Hossain A."/>
            <person name="Karabika E."/>
            <person name="Karaffa L."/>
            <person name="Karanyi Z."/>
            <person name="Krasevec N."/>
            <person name="Kuo A."/>
            <person name="Kusch H."/>
            <person name="LaButti K."/>
            <person name="Lagendijk E.L."/>
            <person name="Lapidus A."/>
            <person name="Levasseur A."/>
            <person name="Lindquist E."/>
            <person name="Lipzen A."/>
            <person name="Logrieco A.F."/>
            <person name="MacCabe A."/>
            <person name="Maekelae M.R."/>
            <person name="Malavazi I."/>
            <person name="Melin P."/>
            <person name="Meyer V."/>
            <person name="Mielnichuk N."/>
            <person name="Miskei M."/>
            <person name="Molnar A.P."/>
            <person name="Mule G."/>
            <person name="Ngan C.Y."/>
            <person name="Orejas M."/>
            <person name="Orosz E."/>
            <person name="Ouedraogo J.P."/>
            <person name="Overkamp K.M."/>
            <person name="Park H.-S."/>
            <person name="Perrone G."/>
            <person name="Piumi F."/>
            <person name="Punt P.J."/>
            <person name="Ram A.F."/>
            <person name="Ramon A."/>
            <person name="Rauscher S."/>
            <person name="Record E."/>
            <person name="Riano-Pachon D.M."/>
            <person name="Robert V."/>
            <person name="Roehrig J."/>
            <person name="Ruller R."/>
            <person name="Salamov A."/>
            <person name="Salih N.S."/>
            <person name="Samson R.A."/>
            <person name="Sandor E."/>
            <person name="Sanguinetti M."/>
            <person name="Schuetze T."/>
            <person name="Sepcic K."/>
            <person name="Shelest E."/>
            <person name="Sherlock G."/>
            <person name="Sophianopoulou V."/>
            <person name="Squina F.M."/>
            <person name="Sun H."/>
            <person name="Susca A."/>
            <person name="Todd R.B."/>
            <person name="Tsang A."/>
            <person name="Unkles S.E."/>
            <person name="van de Wiele N."/>
            <person name="van Rossen-Uffink D."/>
            <person name="Oliveira J.V."/>
            <person name="Vesth T.C."/>
            <person name="Visser J."/>
            <person name="Yu J.-H."/>
            <person name="Zhou M."/>
            <person name="Andersen M.R."/>
            <person name="Archer D.B."/>
            <person name="Baker S.E."/>
            <person name="Benoit I."/>
            <person name="Brakhage A.A."/>
            <person name="Braus G.H."/>
            <person name="Fischer R."/>
            <person name="Frisvad J.C."/>
            <person name="Goldman G.H."/>
            <person name="Houbraken J."/>
            <person name="Oakley B."/>
            <person name="Pocsi I."/>
            <person name="Scazzocchio C."/>
            <person name="Seiboth B."/>
            <person name="vanKuyk P.A."/>
            <person name="Wortman J."/>
            <person name="Dyer P.S."/>
            <person name="Grigoriev I.V."/>
        </authorList>
    </citation>
    <scope>NUCLEOTIDE SEQUENCE [LARGE SCALE GENOMIC DNA]</scope>
    <source>
        <strain evidence="3">DTO 134E9</strain>
    </source>
</reference>
<feature type="compositionally biased region" description="Basic and acidic residues" evidence="1">
    <location>
        <begin position="43"/>
        <end position="54"/>
    </location>
</feature>
<evidence type="ECO:0000256" key="1">
    <source>
        <dbReference type="SAM" id="MobiDB-lite"/>
    </source>
</evidence>
<name>A0A1L9RZT1_ASPWE</name>
<feature type="region of interest" description="Disordered" evidence="1">
    <location>
        <begin position="38"/>
        <end position="86"/>
    </location>
</feature>
<feature type="compositionally biased region" description="Polar residues" evidence="1">
    <location>
        <begin position="55"/>
        <end position="64"/>
    </location>
</feature>
<evidence type="ECO:0000313" key="2">
    <source>
        <dbReference type="EMBL" id="OJJ40441.1"/>
    </source>
</evidence>
<sequence>MQFISCWQLMKNTRDTGKVSLFAYCWILLLLVLDNTSQPQATKKTDRNDRRSSHVETQGSSQQPIADFHPAPHGSVNPKIFGLETE</sequence>
<proteinExistence type="predicted"/>
<dbReference type="VEuPathDB" id="FungiDB:ASPWEDRAFT_215316"/>
<dbReference type="RefSeq" id="XP_040694117.1">
    <property type="nucleotide sequence ID" value="XM_040832290.1"/>
</dbReference>